<dbReference type="SUPFAM" id="SSF52172">
    <property type="entry name" value="CheY-like"/>
    <property type="match status" value="1"/>
</dbReference>
<feature type="domain" description="Response regulatory" evidence="2">
    <location>
        <begin position="6"/>
        <end position="114"/>
    </location>
</feature>
<reference evidence="3 4" key="1">
    <citation type="submission" date="2016-11" db="EMBL/GenBank/DDBJ databases">
        <authorList>
            <person name="Jaros S."/>
            <person name="Januszkiewicz K."/>
            <person name="Wedrychowicz H."/>
        </authorList>
    </citation>
    <scope>NUCLEOTIDE SEQUENCE [LARGE SCALE GENOMIC DNA]</scope>
    <source>
        <strain evidence="3 4">DSM 18119</strain>
    </source>
</reference>
<feature type="modified residue" description="4-aspartylphosphate" evidence="1">
    <location>
        <position position="55"/>
    </location>
</feature>
<protein>
    <submittedName>
        <fullName evidence="3">Response regulator receiver domain-containing protein</fullName>
    </submittedName>
</protein>
<keyword evidence="4" id="KW-1185">Reference proteome</keyword>
<dbReference type="CDD" id="cd00156">
    <property type="entry name" value="REC"/>
    <property type="match status" value="1"/>
</dbReference>
<dbReference type="InterPro" id="IPR011006">
    <property type="entry name" value="CheY-like_superfamily"/>
</dbReference>
<evidence type="ECO:0000256" key="1">
    <source>
        <dbReference type="PROSITE-ProRule" id="PRU00169"/>
    </source>
</evidence>
<evidence type="ECO:0000313" key="4">
    <source>
        <dbReference type="Proteomes" id="UP000184048"/>
    </source>
</evidence>
<dbReference type="EMBL" id="FQUU01000013">
    <property type="protein sequence ID" value="SHF59092.1"/>
    <property type="molecule type" value="Genomic_DNA"/>
</dbReference>
<dbReference type="Proteomes" id="UP000184048">
    <property type="component" value="Unassembled WGS sequence"/>
</dbReference>
<accession>A0A1M5CX68</accession>
<dbReference type="RefSeq" id="WP_072836193.1">
    <property type="nucleotide sequence ID" value="NZ_FQUU01000013.1"/>
</dbReference>
<dbReference type="AlphaFoldDB" id="A0A1M5CX68"/>
<dbReference type="InterPro" id="IPR001789">
    <property type="entry name" value="Sig_transdc_resp-reg_receiver"/>
</dbReference>
<dbReference type="STRING" id="1121884.SAMN02745131_03057"/>
<dbReference type="OrthoDB" id="9789181at2"/>
<evidence type="ECO:0000313" key="3">
    <source>
        <dbReference type="EMBL" id="SHF59092.1"/>
    </source>
</evidence>
<proteinExistence type="predicted"/>
<dbReference type="GO" id="GO:0000160">
    <property type="term" value="P:phosphorelay signal transduction system"/>
    <property type="evidence" value="ECO:0007669"/>
    <property type="project" value="InterPro"/>
</dbReference>
<name>A0A1M5CX68_9BACT</name>
<dbReference type="Gene3D" id="3.40.50.2300">
    <property type="match status" value="1"/>
</dbReference>
<dbReference type="Pfam" id="PF00072">
    <property type="entry name" value="Response_reg"/>
    <property type="match status" value="1"/>
</dbReference>
<keyword evidence="1" id="KW-0597">Phosphoprotein</keyword>
<dbReference type="PROSITE" id="PS50110">
    <property type="entry name" value="RESPONSE_REGULATORY"/>
    <property type="match status" value="1"/>
</dbReference>
<sequence length="114" mass="13387">MITRKKVLIIDDEVDLCLLMKTYFLRKNYEVYIAHTLGDGISRLNEIVPDYLFIDYNLPDGLGWDKLPDLFKKYPDIQFHLISAFRPTMPTELDGAKLTIWEKPISLKSLDNFF</sequence>
<organism evidence="3 4">
    <name type="scientific">Flavisolibacter ginsengisoli DSM 18119</name>
    <dbReference type="NCBI Taxonomy" id="1121884"/>
    <lineage>
        <taxon>Bacteria</taxon>
        <taxon>Pseudomonadati</taxon>
        <taxon>Bacteroidota</taxon>
        <taxon>Chitinophagia</taxon>
        <taxon>Chitinophagales</taxon>
        <taxon>Chitinophagaceae</taxon>
        <taxon>Flavisolibacter</taxon>
    </lineage>
</organism>
<gene>
    <name evidence="3" type="ORF">SAMN02745131_03057</name>
</gene>
<evidence type="ECO:0000259" key="2">
    <source>
        <dbReference type="PROSITE" id="PS50110"/>
    </source>
</evidence>